<evidence type="ECO:0000259" key="1">
    <source>
        <dbReference type="Pfam" id="PF13556"/>
    </source>
</evidence>
<feature type="domain" description="PucR C-terminal helix-turn-helix" evidence="1">
    <location>
        <begin position="307"/>
        <end position="360"/>
    </location>
</feature>
<dbReference type="PANTHER" id="PTHR33744:SF7">
    <property type="entry name" value="PUCR FAMILY TRANSCRIPTIONAL REGULATOR"/>
    <property type="match status" value="1"/>
</dbReference>
<proteinExistence type="predicted"/>
<evidence type="ECO:0000259" key="2">
    <source>
        <dbReference type="Pfam" id="PF14361"/>
    </source>
</evidence>
<protein>
    <submittedName>
        <fullName evidence="3">PucR family transcriptional regulator</fullName>
    </submittedName>
</protein>
<evidence type="ECO:0000313" key="4">
    <source>
        <dbReference type="Proteomes" id="UP000432464"/>
    </source>
</evidence>
<sequence length="367" mass="38117">MVDLIEQIVGEDDLLSTAVSGVRAAVREVAPLTRADIAGHTRALLVASTRALAARRGPVEAELSFVEELAVTRAGQGVPIEAVLRAIHVAERAIWSRAREAAAANGIHPDLLLDARELYEDWAEAVRSRLIAAHRAAQAGQRHGASERTAVILRRLLAGGSAAGLAAAEAGLRVAGGLWVAVARTGGGVSTAELERVSRESGVAVIAPLDEFLVGVLDRPPSAVADGVVIGVAGPAEAEELATVHRLATAALTAAEATGYSGIVHIAQVAVPAALADRADLAAALLDRHGSALAALGANTDPVVRGVCAWLEADRDTDAAAKSLFVHANTVRNRVQRFSEVTGLDPHTTFGAMTAWWLCRAWLAWAA</sequence>
<comment type="caution">
    <text evidence="3">The sequence shown here is derived from an EMBL/GenBank/DDBJ whole genome shotgun (WGS) entry which is preliminary data.</text>
</comment>
<dbReference type="InterPro" id="IPR025736">
    <property type="entry name" value="PucR_C-HTH_dom"/>
</dbReference>
<gene>
    <name evidence="3" type="ORF">GLP40_03515</name>
</gene>
<dbReference type="Pfam" id="PF13556">
    <property type="entry name" value="HTH_30"/>
    <property type="match status" value="1"/>
</dbReference>
<dbReference type="AlphaFoldDB" id="A0A6I3KS15"/>
<dbReference type="PANTHER" id="PTHR33744">
    <property type="entry name" value="CARBOHYDRATE DIACID REGULATOR"/>
    <property type="match status" value="1"/>
</dbReference>
<accession>A0A6I3KS15</accession>
<dbReference type="InterPro" id="IPR025751">
    <property type="entry name" value="RsbRD_N_dom"/>
</dbReference>
<dbReference type="EMBL" id="WMBB01000002">
    <property type="protein sequence ID" value="MTE11856.1"/>
    <property type="molecule type" value="Genomic_DNA"/>
</dbReference>
<dbReference type="Proteomes" id="UP000432464">
    <property type="component" value="Unassembled WGS sequence"/>
</dbReference>
<dbReference type="Gene3D" id="1.10.10.2840">
    <property type="entry name" value="PucR C-terminal helix-turn-helix domain"/>
    <property type="match status" value="1"/>
</dbReference>
<dbReference type="Pfam" id="PF14361">
    <property type="entry name" value="RsbRD_N"/>
    <property type="match status" value="1"/>
</dbReference>
<dbReference type="InterPro" id="IPR042070">
    <property type="entry name" value="PucR_C-HTH_sf"/>
</dbReference>
<name>A0A6I3KS15_9NOCA</name>
<dbReference type="InterPro" id="IPR051448">
    <property type="entry name" value="CdaR-like_regulators"/>
</dbReference>
<evidence type="ECO:0000313" key="3">
    <source>
        <dbReference type="EMBL" id="MTE11856.1"/>
    </source>
</evidence>
<feature type="domain" description="RsbT co-antagonist protein RsbRD N-terminal" evidence="2">
    <location>
        <begin position="12"/>
        <end position="145"/>
    </location>
</feature>
<reference evidence="3 4" key="1">
    <citation type="submission" date="2019-11" db="EMBL/GenBank/DDBJ databases">
        <title>Nocardia sp. nov. CT2-14 isolated from soil.</title>
        <authorList>
            <person name="Kanchanasin P."/>
            <person name="Tanasupawat S."/>
            <person name="Yuki M."/>
            <person name="Kudo T."/>
        </authorList>
    </citation>
    <scope>NUCLEOTIDE SEQUENCE [LARGE SCALE GENOMIC DNA]</scope>
    <source>
        <strain evidence="3 4">CT2-14</strain>
    </source>
</reference>
<keyword evidence="4" id="KW-1185">Reference proteome</keyword>
<organism evidence="3 4">
    <name type="scientific">Nocardia aurantiaca</name>
    <dbReference type="NCBI Taxonomy" id="2675850"/>
    <lineage>
        <taxon>Bacteria</taxon>
        <taxon>Bacillati</taxon>
        <taxon>Actinomycetota</taxon>
        <taxon>Actinomycetes</taxon>
        <taxon>Mycobacteriales</taxon>
        <taxon>Nocardiaceae</taxon>
        <taxon>Nocardia</taxon>
    </lineage>
</organism>